<dbReference type="PANTHER" id="PTHR40388">
    <property type="entry name" value="BRYOPORIN"/>
    <property type="match status" value="1"/>
</dbReference>
<dbReference type="PANTHER" id="PTHR40388:SF1">
    <property type="entry name" value="BRYOPORIN"/>
    <property type="match status" value="1"/>
</dbReference>
<keyword evidence="4" id="KW-0472">Membrane</keyword>
<evidence type="ECO:0000256" key="4">
    <source>
        <dbReference type="ARBA" id="ARBA00023298"/>
    </source>
</evidence>
<gene>
    <name evidence="8" type="primary">LOC115806345</name>
</gene>
<dbReference type="Gene3D" id="2.60.270.20">
    <property type="entry name" value="Cytolysin/lectin"/>
    <property type="match status" value="1"/>
</dbReference>
<dbReference type="GeneID" id="115806345"/>
<keyword evidence="7" id="KW-1185">Reference proteome</keyword>
<dbReference type="OrthoDB" id="6132998at2759"/>
<keyword evidence="5" id="KW-0166">Nematocyst</keyword>
<dbReference type="GO" id="GO:0042151">
    <property type="term" value="C:nematocyst"/>
    <property type="evidence" value="ECO:0007669"/>
    <property type="project" value="UniProtKB-SubCell"/>
</dbReference>
<keyword evidence="4" id="KW-1053">Target membrane</keyword>
<reference evidence="8" key="1">
    <citation type="submission" date="2025-08" db="UniProtKB">
        <authorList>
            <consortium name="RefSeq"/>
        </authorList>
    </citation>
    <scope>IDENTIFICATION</scope>
</reference>
<keyword evidence="3" id="KW-1052">Target cell membrane</keyword>
<evidence type="ECO:0000256" key="1">
    <source>
        <dbReference type="ARBA" id="ARBA00004175"/>
    </source>
</evidence>
<protein>
    <submittedName>
        <fullName evidence="8">Bryoporin-like</fullName>
    </submittedName>
</protein>
<accession>A0A6J2UR19</accession>
<proteinExistence type="predicted"/>
<dbReference type="InterPro" id="IPR009104">
    <property type="entry name" value="Anemon_actinoporin-like"/>
</dbReference>
<sequence length="187" mass="20227">MITTVAAVISAATIAVAAAICRSCVIGIENGCCGYSLANPKFWMYSGYNDNPPSSTVNTQTTDICSFSQTAGAARGAVGVLTYDLLKLESSTDELNNYNSNELIAVMFSVPFDYNFYDNWLAVGIFDHNQPCDSALFDLMYNGIDLKFRRAKAKDGSVVYQGKSVNITATMSNKCVAVVKVKLNDEC</sequence>
<evidence type="ECO:0000313" key="7">
    <source>
        <dbReference type="Proteomes" id="UP000504632"/>
    </source>
</evidence>
<dbReference type="GO" id="GO:0015267">
    <property type="term" value="F:channel activity"/>
    <property type="evidence" value="ECO:0007669"/>
    <property type="project" value="InterPro"/>
</dbReference>
<keyword evidence="6" id="KW-0732">Signal</keyword>
<evidence type="ECO:0000256" key="6">
    <source>
        <dbReference type="SAM" id="SignalP"/>
    </source>
</evidence>
<dbReference type="GO" id="GO:0006812">
    <property type="term" value="P:monoatomic cation transport"/>
    <property type="evidence" value="ECO:0007669"/>
    <property type="project" value="InterPro"/>
</dbReference>
<dbReference type="SUPFAM" id="SSF63724">
    <property type="entry name" value="Cytolysin/lectin"/>
    <property type="match status" value="1"/>
</dbReference>
<dbReference type="GO" id="GO:0046930">
    <property type="term" value="C:pore complex"/>
    <property type="evidence" value="ECO:0007669"/>
    <property type="project" value="InterPro"/>
</dbReference>
<dbReference type="GO" id="GO:0051715">
    <property type="term" value="P:cytolysis in another organism"/>
    <property type="evidence" value="ECO:0007669"/>
    <property type="project" value="InterPro"/>
</dbReference>
<dbReference type="InterPro" id="IPR050677">
    <property type="entry name" value="Actinoporin_PFT"/>
</dbReference>
<feature type="signal peptide" evidence="6">
    <location>
        <begin position="1"/>
        <end position="19"/>
    </location>
</feature>
<feature type="chain" id="PRO_5026770611" evidence="6">
    <location>
        <begin position="20"/>
        <end position="187"/>
    </location>
</feature>
<comment type="subcellular location">
    <subcellularLocation>
        <location evidence="2">Nematocyst</location>
    </subcellularLocation>
    <subcellularLocation>
        <location evidence="1">Target cell membrane</location>
    </subcellularLocation>
</comment>
<dbReference type="RefSeq" id="XP_030622880.1">
    <property type="nucleotide sequence ID" value="XM_030767020.1"/>
</dbReference>
<dbReference type="GO" id="GO:0046931">
    <property type="term" value="P:pore complex assembly"/>
    <property type="evidence" value="ECO:0007669"/>
    <property type="project" value="InterPro"/>
</dbReference>
<evidence type="ECO:0000256" key="3">
    <source>
        <dbReference type="ARBA" id="ARBA00022537"/>
    </source>
</evidence>
<name>A0A6J2UR19_CHACN</name>
<dbReference type="InterPro" id="IPR015926">
    <property type="entry name" value="Cytolysin/lectin"/>
</dbReference>
<dbReference type="Proteomes" id="UP000504632">
    <property type="component" value="Chromosome 3"/>
</dbReference>
<organism evidence="7 8">
    <name type="scientific">Chanos chanos</name>
    <name type="common">Milkfish</name>
    <name type="synonym">Mugil chanos</name>
    <dbReference type="NCBI Taxonomy" id="29144"/>
    <lineage>
        <taxon>Eukaryota</taxon>
        <taxon>Metazoa</taxon>
        <taxon>Chordata</taxon>
        <taxon>Craniata</taxon>
        <taxon>Vertebrata</taxon>
        <taxon>Euteleostomi</taxon>
        <taxon>Actinopterygii</taxon>
        <taxon>Neopterygii</taxon>
        <taxon>Teleostei</taxon>
        <taxon>Ostariophysi</taxon>
        <taxon>Gonorynchiformes</taxon>
        <taxon>Chanidae</taxon>
        <taxon>Chanos</taxon>
    </lineage>
</organism>
<evidence type="ECO:0000256" key="2">
    <source>
        <dbReference type="ARBA" id="ARBA00004532"/>
    </source>
</evidence>
<evidence type="ECO:0000256" key="5">
    <source>
        <dbReference type="ARBA" id="ARBA00023331"/>
    </source>
</evidence>
<dbReference type="Pfam" id="PF06369">
    <property type="entry name" value="Anemone_cytotox"/>
    <property type="match status" value="1"/>
</dbReference>
<dbReference type="GO" id="GO:0044218">
    <property type="term" value="C:other organism cell membrane"/>
    <property type="evidence" value="ECO:0007669"/>
    <property type="project" value="UniProtKB-KW"/>
</dbReference>
<dbReference type="InParanoid" id="A0A6J2UR19"/>
<evidence type="ECO:0000313" key="8">
    <source>
        <dbReference type="RefSeq" id="XP_030622880.1"/>
    </source>
</evidence>
<dbReference type="AlphaFoldDB" id="A0A6J2UR19"/>